<feature type="transmembrane region" description="Helical" evidence="1">
    <location>
        <begin position="88"/>
        <end position="107"/>
    </location>
</feature>
<evidence type="ECO:0000256" key="1">
    <source>
        <dbReference type="SAM" id="Phobius"/>
    </source>
</evidence>
<reference evidence="3 4" key="1">
    <citation type="journal article" date="2024" name="G3 (Bethesda)">
        <title>Genome assembly of Hibiscus sabdariffa L. provides insights into metabolisms of medicinal natural products.</title>
        <authorList>
            <person name="Kim T."/>
        </authorList>
    </citation>
    <scope>NUCLEOTIDE SEQUENCE [LARGE SCALE GENOMIC DNA]</scope>
    <source>
        <strain evidence="3">TK-2024</strain>
        <tissue evidence="3">Old leaves</tissue>
    </source>
</reference>
<evidence type="ECO:0000256" key="2">
    <source>
        <dbReference type="SAM" id="SignalP"/>
    </source>
</evidence>
<proteinExistence type="predicted"/>
<organism evidence="3 4">
    <name type="scientific">Hibiscus sabdariffa</name>
    <name type="common">roselle</name>
    <dbReference type="NCBI Taxonomy" id="183260"/>
    <lineage>
        <taxon>Eukaryota</taxon>
        <taxon>Viridiplantae</taxon>
        <taxon>Streptophyta</taxon>
        <taxon>Embryophyta</taxon>
        <taxon>Tracheophyta</taxon>
        <taxon>Spermatophyta</taxon>
        <taxon>Magnoliopsida</taxon>
        <taxon>eudicotyledons</taxon>
        <taxon>Gunneridae</taxon>
        <taxon>Pentapetalae</taxon>
        <taxon>rosids</taxon>
        <taxon>malvids</taxon>
        <taxon>Malvales</taxon>
        <taxon>Malvaceae</taxon>
        <taxon>Malvoideae</taxon>
        <taxon>Hibiscus</taxon>
    </lineage>
</organism>
<feature type="signal peptide" evidence="2">
    <location>
        <begin position="1"/>
        <end position="26"/>
    </location>
</feature>
<sequence>MWRLVKFISTLSVLLFSQSLRSSSVAADHSGEDGGGVAMVSFKRLLLLSQQQHNMPQELGIHVRKVRARGRGFSPRARGRTSSSSSAVPVHLSAALVACCFFLALILL</sequence>
<evidence type="ECO:0000313" key="4">
    <source>
        <dbReference type="Proteomes" id="UP001396334"/>
    </source>
</evidence>
<keyword evidence="4" id="KW-1185">Reference proteome</keyword>
<gene>
    <name evidence="3" type="ORF">V6N11_056880</name>
</gene>
<keyword evidence="1" id="KW-1133">Transmembrane helix</keyword>
<keyword evidence="1" id="KW-0812">Transmembrane</keyword>
<feature type="chain" id="PRO_5047444679" description="Transmembrane protein" evidence="2">
    <location>
        <begin position="27"/>
        <end position="108"/>
    </location>
</feature>
<keyword evidence="2" id="KW-0732">Signal</keyword>
<dbReference type="Proteomes" id="UP001396334">
    <property type="component" value="Unassembled WGS sequence"/>
</dbReference>
<evidence type="ECO:0008006" key="5">
    <source>
        <dbReference type="Google" id="ProtNLM"/>
    </source>
</evidence>
<protein>
    <recommendedName>
        <fullName evidence="5">Transmembrane protein</fullName>
    </recommendedName>
</protein>
<evidence type="ECO:0000313" key="3">
    <source>
        <dbReference type="EMBL" id="KAK9032621.1"/>
    </source>
</evidence>
<name>A0ABR2T551_9ROSI</name>
<accession>A0ABR2T551</accession>
<comment type="caution">
    <text evidence="3">The sequence shown here is derived from an EMBL/GenBank/DDBJ whole genome shotgun (WGS) entry which is preliminary data.</text>
</comment>
<dbReference type="EMBL" id="JBBPBN010000009">
    <property type="protein sequence ID" value="KAK9032621.1"/>
    <property type="molecule type" value="Genomic_DNA"/>
</dbReference>
<keyword evidence="1" id="KW-0472">Membrane</keyword>